<organism evidence="3 4">
    <name type="scientific">Alteromonas australica</name>
    <dbReference type="NCBI Taxonomy" id="589873"/>
    <lineage>
        <taxon>Bacteria</taxon>
        <taxon>Pseudomonadati</taxon>
        <taxon>Pseudomonadota</taxon>
        <taxon>Gammaproteobacteria</taxon>
        <taxon>Alteromonadales</taxon>
        <taxon>Alteromonadaceae</taxon>
        <taxon>Alteromonas/Salinimonas group</taxon>
        <taxon>Alteromonas</taxon>
    </lineage>
</organism>
<dbReference type="AlphaFoldDB" id="A0A350P7X9"/>
<dbReference type="EMBL" id="DNAN01000593">
    <property type="protein sequence ID" value="HAW77396.1"/>
    <property type="molecule type" value="Genomic_DNA"/>
</dbReference>
<name>A0A350P7X9_9ALTE</name>
<evidence type="ECO:0000313" key="4">
    <source>
        <dbReference type="Proteomes" id="UP000263517"/>
    </source>
</evidence>
<gene>
    <name evidence="3" type="ORF">DCW74_16890</name>
</gene>
<reference evidence="3 4" key="1">
    <citation type="journal article" date="2018" name="Nat. Biotechnol.">
        <title>A standardized bacterial taxonomy based on genome phylogeny substantially revises the tree of life.</title>
        <authorList>
            <person name="Parks D.H."/>
            <person name="Chuvochina M."/>
            <person name="Waite D.W."/>
            <person name="Rinke C."/>
            <person name="Skarshewski A."/>
            <person name="Chaumeil P.A."/>
            <person name="Hugenholtz P."/>
        </authorList>
    </citation>
    <scope>NUCLEOTIDE SEQUENCE [LARGE SCALE GENOMIC DNA]</scope>
    <source>
        <strain evidence="3">UBA11978</strain>
    </source>
</reference>
<dbReference type="SUPFAM" id="SSF52038">
    <property type="entry name" value="Barstar-related"/>
    <property type="match status" value="1"/>
</dbReference>
<dbReference type="Proteomes" id="UP000263517">
    <property type="component" value="Unassembled WGS sequence"/>
</dbReference>
<comment type="caution">
    <text evidence="3">The sequence shown here is derived from an EMBL/GenBank/DDBJ whole genome shotgun (WGS) entry which is preliminary data.</text>
</comment>
<comment type="similarity">
    <text evidence="1">Belongs to the barstar family.</text>
</comment>
<evidence type="ECO:0000259" key="2">
    <source>
        <dbReference type="Pfam" id="PF01337"/>
    </source>
</evidence>
<dbReference type="Pfam" id="PF01337">
    <property type="entry name" value="Barstar"/>
    <property type="match status" value="1"/>
</dbReference>
<evidence type="ECO:0000313" key="3">
    <source>
        <dbReference type="EMBL" id="HAW77396.1"/>
    </source>
</evidence>
<proteinExistence type="inferred from homology"/>
<dbReference type="InterPro" id="IPR035905">
    <property type="entry name" value="Barstar-like_sf"/>
</dbReference>
<dbReference type="InterPro" id="IPR000468">
    <property type="entry name" value="Barstar"/>
</dbReference>
<protein>
    <recommendedName>
        <fullName evidence="2">Barstar (barnase inhibitor) domain-containing protein</fullName>
    </recommendedName>
</protein>
<accession>A0A350P7X9</accession>
<sequence length="128" mass="14583">MKKSQVFNYYENSTGLPQGGDTTFVGVLPCGISDLDGLFDALSSTLSLPEYFGANWNALSDCLRDFHWLKEVIIVLVHEEVPRLPGDDLWEYLDILCECIKDWGGSEEHQFRVMFPEHGRQQISDILD</sequence>
<dbReference type="Gene3D" id="3.30.370.10">
    <property type="entry name" value="Barstar-like"/>
    <property type="match status" value="1"/>
</dbReference>
<evidence type="ECO:0000256" key="1">
    <source>
        <dbReference type="ARBA" id="ARBA00006845"/>
    </source>
</evidence>
<feature type="domain" description="Barstar (barnase inhibitor)" evidence="2">
    <location>
        <begin position="31"/>
        <end position="114"/>
    </location>
</feature>